<comment type="caution">
    <text evidence="2">The sequence shown here is derived from an EMBL/GenBank/DDBJ whole genome shotgun (WGS) entry which is preliminary data.</text>
</comment>
<gene>
    <name evidence="2" type="ORF">RRG08_061319</name>
</gene>
<keyword evidence="3" id="KW-1185">Reference proteome</keyword>
<feature type="chain" id="PRO_5042190622" evidence="1">
    <location>
        <begin position="21"/>
        <end position="224"/>
    </location>
</feature>
<name>A0AAE0ZP26_9GAST</name>
<sequence length="224" mass="25202">MASQVLLVFLASVFVKAVCGASLMYPRVIPTPPTLPPHFSASFVETFSGKIVNKNNGTWYYDYGNKRARFDHGEGQMNNFCGGQGLSPKDPKAPCSLIFSPEGNMYVLYRESMTCCLLCGTEQGCTILRPDWIKKDSKLLYVEKINGDECYGYGKKGAVTTYDVLYSDVSGYMCRYHEVVAGITHNLTFNKDSFNWGPQPDYLFDVPKWCNRICPHPYTPPPQH</sequence>
<keyword evidence="1" id="KW-0732">Signal</keyword>
<organism evidence="2 3">
    <name type="scientific">Elysia crispata</name>
    <name type="common">lettuce slug</name>
    <dbReference type="NCBI Taxonomy" id="231223"/>
    <lineage>
        <taxon>Eukaryota</taxon>
        <taxon>Metazoa</taxon>
        <taxon>Spiralia</taxon>
        <taxon>Lophotrochozoa</taxon>
        <taxon>Mollusca</taxon>
        <taxon>Gastropoda</taxon>
        <taxon>Heterobranchia</taxon>
        <taxon>Euthyneura</taxon>
        <taxon>Panpulmonata</taxon>
        <taxon>Sacoglossa</taxon>
        <taxon>Placobranchoidea</taxon>
        <taxon>Plakobranchidae</taxon>
        <taxon>Elysia</taxon>
    </lineage>
</organism>
<evidence type="ECO:0000313" key="2">
    <source>
        <dbReference type="EMBL" id="KAK3773018.1"/>
    </source>
</evidence>
<protein>
    <submittedName>
        <fullName evidence="2">Uncharacterized protein</fullName>
    </submittedName>
</protein>
<evidence type="ECO:0000256" key="1">
    <source>
        <dbReference type="SAM" id="SignalP"/>
    </source>
</evidence>
<feature type="signal peptide" evidence="1">
    <location>
        <begin position="1"/>
        <end position="20"/>
    </location>
</feature>
<reference evidence="2" key="1">
    <citation type="journal article" date="2023" name="G3 (Bethesda)">
        <title>A reference genome for the long-term kleptoplast-retaining sea slug Elysia crispata morphotype clarki.</title>
        <authorList>
            <person name="Eastman K.E."/>
            <person name="Pendleton A.L."/>
            <person name="Shaikh M.A."/>
            <person name="Suttiyut T."/>
            <person name="Ogas R."/>
            <person name="Tomko P."/>
            <person name="Gavelis G."/>
            <person name="Widhalm J.R."/>
            <person name="Wisecaver J.H."/>
        </authorList>
    </citation>
    <scope>NUCLEOTIDE SEQUENCE</scope>
    <source>
        <strain evidence="2">ECLA1</strain>
    </source>
</reference>
<accession>A0AAE0ZP26</accession>
<proteinExistence type="predicted"/>
<evidence type="ECO:0000313" key="3">
    <source>
        <dbReference type="Proteomes" id="UP001283361"/>
    </source>
</evidence>
<dbReference type="AlphaFoldDB" id="A0AAE0ZP26"/>
<dbReference type="EMBL" id="JAWDGP010003567">
    <property type="protein sequence ID" value="KAK3773018.1"/>
    <property type="molecule type" value="Genomic_DNA"/>
</dbReference>
<dbReference type="Proteomes" id="UP001283361">
    <property type="component" value="Unassembled WGS sequence"/>
</dbReference>